<dbReference type="KEGG" id="osu:NT6N_04160"/>
<gene>
    <name evidence="1" type="ORF">NT6N_04160</name>
</gene>
<dbReference type="EMBL" id="AP026866">
    <property type="protein sequence ID" value="BDS05376.1"/>
    <property type="molecule type" value="Genomic_DNA"/>
</dbReference>
<accession>A0AAT9FHB8</accession>
<organism evidence="1">
    <name type="scientific">Oceaniferula spumae</name>
    <dbReference type="NCBI Taxonomy" id="2979115"/>
    <lineage>
        <taxon>Bacteria</taxon>
        <taxon>Pseudomonadati</taxon>
        <taxon>Verrucomicrobiota</taxon>
        <taxon>Verrucomicrobiia</taxon>
        <taxon>Verrucomicrobiales</taxon>
        <taxon>Verrucomicrobiaceae</taxon>
        <taxon>Oceaniferula</taxon>
    </lineage>
</organism>
<evidence type="ECO:0000313" key="1">
    <source>
        <dbReference type="EMBL" id="BDS05376.1"/>
    </source>
</evidence>
<name>A0AAT9FHB8_9BACT</name>
<proteinExistence type="predicted"/>
<dbReference type="AlphaFoldDB" id="A0AAT9FHB8"/>
<sequence length="141" mass="16359">MSTHRFPTEEGAKEVAESLGVSVNDMLKCQDWEYTFPSLSDLPRYERLYSEDGTSDLAKRVLGCFIFQCLEDSLSAGSPEETVRTSLVRLVSDFHIHEDEFRYWAHEDDKHYNDFPEEGWHIMKLAREYKNVAEQGASSDR</sequence>
<protein>
    <submittedName>
        <fullName evidence="1">Uncharacterized protein</fullName>
    </submittedName>
</protein>
<reference evidence="1" key="1">
    <citation type="submission" date="2024-07" db="EMBL/GenBank/DDBJ databases">
        <title>Complete genome sequence of Verrucomicrobiaceae bacterium NT6N.</title>
        <authorList>
            <person name="Huang C."/>
            <person name="Takami H."/>
            <person name="Hamasaki K."/>
        </authorList>
    </citation>
    <scope>NUCLEOTIDE SEQUENCE</scope>
    <source>
        <strain evidence="1">NT6N</strain>
    </source>
</reference>